<evidence type="ECO:0000256" key="1">
    <source>
        <dbReference type="SAM" id="Phobius"/>
    </source>
</evidence>
<keyword evidence="1" id="KW-0812">Transmembrane</keyword>
<keyword evidence="1" id="KW-1133">Transmembrane helix</keyword>
<dbReference type="AlphaFoldDB" id="A0A2P2N6E3"/>
<proteinExistence type="predicted"/>
<reference evidence="2" key="1">
    <citation type="submission" date="2018-02" db="EMBL/GenBank/DDBJ databases">
        <title>Rhizophora mucronata_Transcriptome.</title>
        <authorList>
            <person name="Meera S.P."/>
            <person name="Sreeshan A."/>
            <person name="Augustine A."/>
        </authorList>
    </citation>
    <scope>NUCLEOTIDE SEQUENCE</scope>
    <source>
        <tissue evidence="2">Leaf</tissue>
    </source>
</reference>
<feature type="transmembrane region" description="Helical" evidence="1">
    <location>
        <begin position="12"/>
        <end position="30"/>
    </location>
</feature>
<sequence length="31" mass="3642">MVFIAYKSDSNPRIYILFFFLLKFLIGKSGI</sequence>
<accession>A0A2P2N6E3</accession>
<organism evidence="2">
    <name type="scientific">Rhizophora mucronata</name>
    <name type="common">Asiatic mangrove</name>
    <dbReference type="NCBI Taxonomy" id="61149"/>
    <lineage>
        <taxon>Eukaryota</taxon>
        <taxon>Viridiplantae</taxon>
        <taxon>Streptophyta</taxon>
        <taxon>Embryophyta</taxon>
        <taxon>Tracheophyta</taxon>
        <taxon>Spermatophyta</taxon>
        <taxon>Magnoliopsida</taxon>
        <taxon>eudicotyledons</taxon>
        <taxon>Gunneridae</taxon>
        <taxon>Pentapetalae</taxon>
        <taxon>rosids</taxon>
        <taxon>fabids</taxon>
        <taxon>Malpighiales</taxon>
        <taxon>Rhizophoraceae</taxon>
        <taxon>Rhizophora</taxon>
    </lineage>
</organism>
<dbReference type="EMBL" id="GGEC01057590">
    <property type="protein sequence ID" value="MBX38074.1"/>
    <property type="molecule type" value="Transcribed_RNA"/>
</dbReference>
<protein>
    <submittedName>
        <fullName evidence="2">Uncharacterized protein</fullName>
    </submittedName>
</protein>
<evidence type="ECO:0000313" key="2">
    <source>
        <dbReference type="EMBL" id="MBX38074.1"/>
    </source>
</evidence>
<name>A0A2P2N6E3_RHIMU</name>
<keyword evidence="1" id="KW-0472">Membrane</keyword>